<dbReference type="PIR" id="G86801">
    <property type="entry name" value="G86801"/>
</dbReference>
<name>Q9CFQ0_LACLA</name>
<dbReference type="PaxDb" id="272623-L45895"/>
<sequence length="96" mass="11408">MSMEDYEMFEMPPTERRIVHRITEKEKQEFGEEHSKRYGFGSVKQWRTVMMIEANLGYKFSGSSYWDLKDFISKYFESAKRETFELSGGSLGGDFY</sequence>
<dbReference type="Proteomes" id="UP000002196">
    <property type="component" value="Chromosome"/>
</dbReference>
<reference evidence="1 2" key="1">
    <citation type="journal article" date="2001" name="Genome Res.">
        <title>The complete genome sequence of the lactic acid bacterium Lactococcus lactis ssp. lactis IL1403.</title>
        <authorList>
            <person name="Bolotin A."/>
            <person name="Wincker P."/>
            <person name="Mauger S."/>
            <person name="Jaillon O."/>
            <person name="Malarme K."/>
            <person name="Weissenbach J."/>
            <person name="Ehrlich S.D."/>
            <person name="Sorokin A."/>
        </authorList>
    </citation>
    <scope>NUCLEOTIDE SEQUENCE [LARGE SCALE GENOMIC DNA]</scope>
    <source>
        <strain evidence="1 2">IL1403</strain>
    </source>
</reference>
<keyword evidence="2" id="KW-1185">Reference proteome</keyword>
<dbReference type="EMBL" id="AE005176">
    <property type="protein sequence ID" value="AAK05513.1"/>
    <property type="molecule type" value="Genomic_DNA"/>
</dbReference>
<protein>
    <submittedName>
        <fullName evidence="1">Prophage pi3 protein 42</fullName>
    </submittedName>
</protein>
<dbReference type="RefSeq" id="WP_010905955.1">
    <property type="nucleotide sequence ID" value="NC_002662.1"/>
</dbReference>
<dbReference type="KEGG" id="lla:L45895"/>
<evidence type="ECO:0000313" key="2">
    <source>
        <dbReference type="Proteomes" id="UP000002196"/>
    </source>
</evidence>
<dbReference type="PATRIC" id="fig|272623.7.peg.1520"/>
<proteinExistence type="predicted"/>
<accession>Q9CFQ0</accession>
<dbReference type="HOGENOM" id="CLU_2465144_0_0_9"/>
<dbReference type="EnsemblBacteria" id="AAK05513">
    <property type="protein sequence ID" value="AAK05513"/>
    <property type="gene ID" value="L45895"/>
</dbReference>
<dbReference type="AlphaFoldDB" id="Q9CFQ0"/>
<organism evidence="1 2">
    <name type="scientific">Lactococcus lactis subsp. lactis (strain IL1403)</name>
    <name type="common">Streptococcus lactis</name>
    <dbReference type="NCBI Taxonomy" id="272623"/>
    <lineage>
        <taxon>Bacteria</taxon>
        <taxon>Bacillati</taxon>
        <taxon>Bacillota</taxon>
        <taxon>Bacilli</taxon>
        <taxon>Lactobacillales</taxon>
        <taxon>Streptococcaceae</taxon>
        <taxon>Lactococcus</taxon>
    </lineage>
</organism>
<evidence type="ECO:0000313" key="1">
    <source>
        <dbReference type="EMBL" id="AAK05513.1"/>
    </source>
</evidence>
<gene>
    <name evidence="1" type="primary">pi342</name>
    <name evidence="1" type="ORF">L45895</name>
</gene>